<dbReference type="PANTHER" id="PTHR36383:SF1">
    <property type="entry name" value="PROTEIN, PUTATIVE-RELATED"/>
    <property type="match status" value="1"/>
</dbReference>
<protein>
    <submittedName>
        <fullName evidence="8">Uncharacterized protein</fullName>
    </submittedName>
</protein>
<accession>A0A9Q1RHF6</accession>
<dbReference type="EMBL" id="JAJAGQ010000008">
    <property type="protein sequence ID" value="KAJ8555921.1"/>
    <property type="molecule type" value="Genomic_DNA"/>
</dbReference>
<feature type="transmembrane region" description="Helical" evidence="7">
    <location>
        <begin position="6"/>
        <end position="24"/>
    </location>
</feature>
<dbReference type="GO" id="GO:0035673">
    <property type="term" value="F:oligopeptide transmembrane transporter activity"/>
    <property type="evidence" value="ECO:0007669"/>
    <property type="project" value="InterPro"/>
</dbReference>
<keyword evidence="3 7" id="KW-0812">Transmembrane</keyword>
<proteinExistence type="predicted"/>
<feature type="transmembrane region" description="Helical" evidence="7">
    <location>
        <begin position="256"/>
        <end position="278"/>
    </location>
</feature>
<evidence type="ECO:0000256" key="5">
    <source>
        <dbReference type="ARBA" id="ARBA00023136"/>
    </source>
</evidence>
<dbReference type="PANTHER" id="PTHR36383">
    <property type="entry name" value="OS09G0529350 PROTEIN"/>
    <property type="match status" value="1"/>
</dbReference>
<evidence type="ECO:0000256" key="4">
    <source>
        <dbReference type="ARBA" id="ARBA00022989"/>
    </source>
</evidence>
<sequence length="366" mass="40457">MPPSTAANYTTWIIVGFLSDFVVYRYRPDWWQRHNYVLSGALDAGLAFMAVLTNMFLGLENITVNWWGNDLDGCTYKLFGATSTSKSGEADRILFSSNTNNSSENGEKRNLKDALTGMVGERVEELLNREENRVLLDGLEKATQRVEMAKKELAEIERQELEAKLLKDYITQLETRTSEIAECQNDILEARAMIEEAERSLNVGGDSRRRDATDGDVVNRDEERVESIKAASLSAIVGTLAGLPISLSRITSNSELILPLSITFISCALFGITFRYAVRRDLDNFQLKSGTSAAFGVVKGLATLGGGPPLELDAASFWSHALDGAVYVSENLLIFLFAGVGLDLCFKLRILSPFPIDRSISETDKI</sequence>
<keyword evidence="5 7" id="KW-0472">Membrane</keyword>
<feature type="transmembrane region" description="Helical" evidence="7">
    <location>
        <begin position="36"/>
        <end position="57"/>
    </location>
</feature>
<comment type="caution">
    <text evidence="8">The sequence shown here is derived from an EMBL/GenBank/DDBJ whole genome shotgun (WGS) entry which is preliminary data.</text>
</comment>
<dbReference type="Proteomes" id="UP001152561">
    <property type="component" value="Unassembled WGS sequence"/>
</dbReference>
<evidence type="ECO:0000313" key="9">
    <source>
        <dbReference type="Proteomes" id="UP001152561"/>
    </source>
</evidence>
<feature type="coiled-coil region" evidence="6">
    <location>
        <begin position="139"/>
        <end position="200"/>
    </location>
</feature>
<keyword evidence="2" id="KW-0813">Transport</keyword>
<dbReference type="InterPro" id="IPR004813">
    <property type="entry name" value="OPT"/>
</dbReference>
<keyword evidence="6" id="KW-0175">Coiled coil</keyword>
<evidence type="ECO:0000256" key="7">
    <source>
        <dbReference type="SAM" id="Phobius"/>
    </source>
</evidence>
<evidence type="ECO:0000256" key="1">
    <source>
        <dbReference type="ARBA" id="ARBA00004141"/>
    </source>
</evidence>
<keyword evidence="4 7" id="KW-1133">Transmembrane helix</keyword>
<evidence type="ECO:0000313" key="8">
    <source>
        <dbReference type="EMBL" id="KAJ8555921.1"/>
    </source>
</evidence>
<keyword evidence="9" id="KW-1185">Reference proteome</keyword>
<dbReference type="OrthoDB" id="198474at2759"/>
<comment type="subcellular location">
    <subcellularLocation>
        <location evidence="1">Membrane</location>
        <topology evidence="1">Multi-pass membrane protein</topology>
    </subcellularLocation>
</comment>
<name>A0A9Q1RHF6_9SOLA</name>
<organism evidence="8 9">
    <name type="scientific">Anisodus acutangulus</name>
    <dbReference type="NCBI Taxonomy" id="402998"/>
    <lineage>
        <taxon>Eukaryota</taxon>
        <taxon>Viridiplantae</taxon>
        <taxon>Streptophyta</taxon>
        <taxon>Embryophyta</taxon>
        <taxon>Tracheophyta</taxon>
        <taxon>Spermatophyta</taxon>
        <taxon>Magnoliopsida</taxon>
        <taxon>eudicotyledons</taxon>
        <taxon>Gunneridae</taxon>
        <taxon>Pentapetalae</taxon>
        <taxon>asterids</taxon>
        <taxon>lamiids</taxon>
        <taxon>Solanales</taxon>
        <taxon>Solanaceae</taxon>
        <taxon>Solanoideae</taxon>
        <taxon>Hyoscyameae</taxon>
        <taxon>Anisodus</taxon>
    </lineage>
</organism>
<evidence type="ECO:0000256" key="3">
    <source>
        <dbReference type="ARBA" id="ARBA00022692"/>
    </source>
</evidence>
<evidence type="ECO:0000256" key="2">
    <source>
        <dbReference type="ARBA" id="ARBA00022448"/>
    </source>
</evidence>
<dbReference type="Pfam" id="PF03169">
    <property type="entry name" value="OPT"/>
    <property type="match status" value="1"/>
</dbReference>
<reference evidence="9" key="1">
    <citation type="journal article" date="2023" name="Proc. Natl. Acad. Sci. U.S.A.">
        <title>Genomic and structural basis for evolution of tropane alkaloid biosynthesis.</title>
        <authorList>
            <person name="Wanga Y.-J."/>
            <person name="Taina T."/>
            <person name="Yua J.-Y."/>
            <person name="Lia J."/>
            <person name="Xua B."/>
            <person name="Chenc J."/>
            <person name="D'Auriad J.C."/>
            <person name="Huanga J.-P."/>
            <person name="Huanga S.-X."/>
        </authorList>
    </citation>
    <scope>NUCLEOTIDE SEQUENCE [LARGE SCALE GENOMIC DNA]</scope>
    <source>
        <strain evidence="9">cv. KIB-2019</strain>
    </source>
</reference>
<evidence type="ECO:0000256" key="6">
    <source>
        <dbReference type="SAM" id="Coils"/>
    </source>
</evidence>
<dbReference type="AlphaFoldDB" id="A0A9Q1RHF6"/>
<dbReference type="GO" id="GO:0016020">
    <property type="term" value="C:membrane"/>
    <property type="evidence" value="ECO:0007669"/>
    <property type="project" value="UniProtKB-SubCell"/>
</dbReference>
<gene>
    <name evidence="8" type="ORF">K7X08_013417</name>
</gene>